<comment type="function">
    <text evidence="18">Catalyzes the epimerization of the S- and R-forms of NAD(P)HX, a damaged form of NAD(P)H that is a result of enzymatic or heat-dependent hydration. This is a prerequisite for the S-specific NAD(P)H-hydrate dehydratase to allow the repair of both epimers of NAD(P)HX.</text>
</comment>
<evidence type="ECO:0000256" key="4">
    <source>
        <dbReference type="ARBA" id="ARBA00009524"/>
    </source>
</evidence>
<evidence type="ECO:0000256" key="3">
    <source>
        <dbReference type="ARBA" id="ARBA00006001"/>
    </source>
</evidence>
<dbReference type="EC" id="4.2.1.136" evidence="19"/>
<dbReference type="GO" id="GO:0046872">
    <property type="term" value="F:metal ion binding"/>
    <property type="evidence" value="ECO:0007669"/>
    <property type="project" value="UniProtKB-UniRule"/>
</dbReference>
<comment type="cofactor">
    <cofactor evidence="17">
        <name>Mg(2+)</name>
        <dbReference type="ChEBI" id="CHEBI:18420"/>
    </cofactor>
</comment>
<dbReference type="SUPFAM" id="SSF53613">
    <property type="entry name" value="Ribokinase-like"/>
    <property type="match status" value="1"/>
</dbReference>
<dbReference type="NCBIfam" id="TIGR00196">
    <property type="entry name" value="yjeF_cterm"/>
    <property type="match status" value="1"/>
</dbReference>
<evidence type="ECO:0000256" key="1">
    <source>
        <dbReference type="ARBA" id="ARBA00000013"/>
    </source>
</evidence>
<feature type="binding site" evidence="18">
    <location>
        <begin position="71"/>
        <end position="75"/>
    </location>
    <ligand>
        <name>(6S)-NADPHX</name>
        <dbReference type="ChEBI" id="CHEBI:64076"/>
    </ligand>
</feature>
<evidence type="ECO:0000259" key="20">
    <source>
        <dbReference type="PROSITE" id="PS51383"/>
    </source>
</evidence>
<evidence type="ECO:0000313" key="22">
    <source>
        <dbReference type="EMBL" id="CAA0116951.1"/>
    </source>
</evidence>
<comment type="cofactor">
    <cofactor evidence="18 19">
        <name>K(+)</name>
        <dbReference type="ChEBI" id="CHEBI:29103"/>
    </cofactor>
    <text evidence="18 19">Binds 1 potassium ion per subunit.</text>
</comment>
<dbReference type="HAMAP" id="MF_01966">
    <property type="entry name" value="NADHX_epimerase"/>
    <property type="match status" value="1"/>
</dbReference>
<evidence type="ECO:0000256" key="7">
    <source>
        <dbReference type="ARBA" id="ARBA00022840"/>
    </source>
</evidence>
<dbReference type="InterPro" id="IPR030677">
    <property type="entry name" value="Nnr"/>
</dbReference>
<keyword evidence="6 17" id="KW-0547">Nucleotide-binding</keyword>
<feature type="binding site" evidence="18">
    <location>
        <position position="72"/>
    </location>
    <ligand>
        <name>K(+)</name>
        <dbReference type="ChEBI" id="CHEBI:29103"/>
    </ligand>
</feature>
<name>A0A5S9QH75_9GAMM</name>
<dbReference type="PANTHER" id="PTHR12592:SF0">
    <property type="entry name" value="ATP-DEPENDENT (S)-NAD(P)H-HYDRATE DEHYDRATASE"/>
    <property type="match status" value="1"/>
</dbReference>
<feature type="binding site" evidence="18">
    <location>
        <position position="168"/>
    </location>
    <ligand>
        <name>(6S)-NADPHX</name>
        <dbReference type="ChEBI" id="CHEBI:64076"/>
    </ligand>
</feature>
<comment type="catalytic activity">
    <reaction evidence="15 17 19">
        <text>(6S)-NADHX + ADP = AMP + phosphate + NADH + H(+)</text>
        <dbReference type="Rhea" id="RHEA:32223"/>
        <dbReference type="ChEBI" id="CHEBI:15378"/>
        <dbReference type="ChEBI" id="CHEBI:43474"/>
        <dbReference type="ChEBI" id="CHEBI:57945"/>
        <dbReference type="ChEBI" id="CHEBI:64074"/>
        <dbReference type="ChEBI" id="CHEBI:456215"/>
        <dbReference type="ChEBI" id="CHEBI:456216"/>
        <dbReference type="EC" id="4.2.1.136"/>
    </reaction>
</comment>
<evidence type="ECO:0000256" key="5">
    <source>
        <dbReference type="ARBA" id="ARBA00022723"/>
    </source>
</evidence>
<evidence type="ECO:0000256" key="18">
    <source>
        <dbReference type="HAMAP-Rule" id="MF_01966"/>
    </source>
</evidence>
<evidence type="ECO:0000256" key="12">
    <source>
        <dbReference type="ARBA" id="ARBA00023239"/>
    </source>
</evidence>
<evidence type="ECO:0000256" key="9">
    <source>
        <dbReference type="ARBA" id="ARBA00022958"/>
    </source>
</evidence>
<sequence length="513" mass="52765">MQSSPLYTGAGPTTALYSAAQSRAADKSLIDSGIAGFTLMCRAAAAAWHKAEALLADIKNPHIDVFCGMGNNGGDGIVLATLAHRQGYAVTCWLAADPLRYQGEALDAWQQASESGIPMRPLAELGTITADLIVDALLGTGLDSDVREPYASAIHAINAAKALVLAIDVPSGINADSGTRCGVAVEADATISFIVNKQGLFTGDGLTCSGVRWFDDLVSLTGDGAECQSYASILAGMTPAAILMGLDERLTVLPPRQINAHKGVYGHALLVGGNHGMCGAIMLASEACARSGAGLTSVATRAENALAIVTRTPEIMSRAAESEAEMTALLERASVIGIGPGLADDEWALSVQRQASTHALPMVVDADALNNIAAGKVALPSEPNWVMCPHPKEAARLLGTSVVVVEGDRFAAARQLQQQYQAVVVLKGAGTLVCDDKTLWICPHGNPGMASGGMGDVLTGIITALMAQGLSTIDAATLGVSLHAVAGDNAALETGQCALLASDLINPLMQLLP</sequence>
<comment type="catalytic activity">
    <reaction evidence="2 18 19">
        <text>(6R)-NADPHX = (6S)-NADPHX</text>
        <dbReference type="Rhea" id="RHEA:32227"/>
        <dbReference type="ChEBI" id="CHEBI:64076"/>
        <dbReference type="ChEBI" id="CHEBI:64077"/>
        <dbReference type="EC" id="5.1.99.6"/>
    </reaction>
</comment>
<dbReference type="NCBIfam" id="TIGR00197">
    <property type="entry name" value="yjeF_nterm"/>
    <property type="match status" value="1"/>
</dbReference>
<dbReference type="EC" id="5.1.99.6" evidence="19"/>
<feature type="binding site" evidence="17">
    <location>
        <position position="280"/>
    </location>
    <ligand>
        <name>(6S)-NADPHX</name>
        <dbReference type="ChEBI" id="CHEBI:64076"/>
    </ligand>
</feature>
<comment type="similarity">
    <text evidence="4 19">In the C-terminal section; belongs to the NnrD/CARKD family.</text>
</comment>
<dbReference type="OrthoDB" id="9806925at2"/>
<proteinExistence type="inferred from homology"/>
<evidence type="ECO:0000256" key="14">
    <source>
        <dbReference type="ARBA" id="ARBA00025153"/>
    </source>
</evidence>
<dbReference type="GO" id="GO:0046496">
    <property type="term" value="P:nicotinamide nucleotide metabolic process"/>
    <property type="evidence" value="ECO:0007669"/>
    <property type="project" value="UniProtKB-UniRule"/>
</dbReference>
<dbReference type="GO" id="GO:0052855">
    <property type="term" value="F:ADP-dependent NAD(P)H-hydrate dehydratase activity"/>
    <property type="evidence" value="ECO:0007669"/>
    <property type="project" value="UniProtKB-UniRule"/>
</dbReference>
<dbReference type="GO" id="GO:0110051">
    <property type="term" value="P:metabolite repair"/>
    <property type="evidence" value="ECO:0007669"/>
    <property type="project" value="TreeGrafter"/>
</dbReference>
<protein>
    <recommendedName>
        <fullName evidence="19">Bifunctional NAD(P)H-hydrate repair enzyme</fullName>
    </recommendedName>
    <alternativeName>
        <fullName evidence="19">Nicotinamide nucleotide repair protein</fullName>
    </alternativeName>
    <domain>
        <recommendedName>
            <fullName evidence="19">ADP-dependent (S)-NAD(P)H-hydrate dehydratase</fullName>
            <ecNumber evidence="19">4.2.1.136</ecNumber>
        </recommendedName>
        <alternativeName>
            <fullName evidence="19">ADP-dependent NAD(P)HX dehydratase</fullName>
        </alternativeName>
    </domain>
    <domain>
        <recommendedName>
            <fullName evidence="19">NAD(P)H-hydrate epimerase</fullName>
            <ecNumber evidence="19">5.1.99.6</ecNumber>
        </recommendedName>
    </domain>
</protein>
<dbReference type="CDD" id="cd01171">
    <property type="entry name" value="YXKO-related"/>
    <property type="match status" value="1"/>
</dbReference>
<comment type="function">
    <text evidence="14 19">Bifunctional enzyme that catalyzes the epimerization of the S- and R-forms of NAD(P)HX and the dehydration of the S-form of NAD(P)HX at the expense of ADP, which is converted to AMP. This allows the repair of both epimers of NAD(P)HX, a damaged form of NAD(P)H that is a result of enzymatic or heat-dependent hydration.</text>
</comment>
<organism evidence="22 23">
    <name type="scientific">BD1-7 clade bacterium</name>
    <dbReference type="NCBI Taxonomy" id="2029982"/>
    <lineage>
        <taxon>Bacteria</taxon>
        <taxon>Pseudomonadati</taxon>
        <taxon>Pseudomonadota</taxon>
        <taxon>Gammaproteobacteria</taxon>
        <taxon>Cellvibrionales</taxon>
        <taxon>Spongiibacteraceae</taxon>
        <taxon>BD1-7 clade</taxon>
    </lineage>
</organism>
<evidence type="ECO:0000259" key="21">
    <source>
        <dbReference type="PROSITE" id="PS51385"/>
    </source>
</evidence>
<feature type="binding site" evidence="18">
    <location>
        <position position="171"/>
    </location>
    <ligand>
        <name>K(+)</name>
        <dbReference type="ChEBI" id="CHEBI:29103"/>
    </ligand>
</feature>
<comment type="similarity">
    <text evidence="18">Belongs to the NnrE/AIBP family.</text>
</comment>
<dbReference type="InterPro" id="IPR036652">
    <property type="entry name" value="YjeF_N_dom_sf"/>
</dbReference>
<comment type="catalytic activity">
    <reaction evidence="16 17 19">
        <text>(6S)-NADPHX + ADP = AMP + phosphate + NADPH + H(+)</text>
        <dbReference type="Rhea" id="RHEA:32235"/>
        <dbReference type="ChEBI" id="CHEBI:15378"/>
        <dbReference type="ChEBI" id="CHEBI:43474"/>
        <dbReference type="ChEBI" id="CHEBI:57783"/>
        <dbReference type="ChEBI" id="CHEBI:64076"/>
        <dbReference type="ChEBI" id="CHEBI:456215"/>
        <dbReference type="ChEBI" id="CHEBI:456216"/>
        <dbReference type="EC" id="4.2.1.136"/>
    </reaction>
</comment>
<dbReference type="PROSITE" id="PS51385">
    <property type="entry name" value="YJEF_N"/>
    <property type="match status" value="1"/>
</dbReference>
<feature type="binding site" evidence="17">
    <location>
        <begin position="427"/>
        <end position="431"/>
    </location>
    <ligand>
        <name>AMP</name>
        <dbReference type="ChEBI" id="CHEBI:456215"/>
    </ligand>
</feature>
<dbReference type="InterPro" id="IPR004443">
    <property type="entry name" value="YjeF_N_dom"/>
</dbReference>
<keyword evidence="5 18" id="KW-0479">Metal-binding</keyword>
<comment type="subunit">
    <text evidence="17">Homotetramer.</text>
</comment>
<keyword evidence="9 18" id="KW-0630">Potassium</keyword>
<evidence type="ECO:0000256" key="11">
    <source>
        <dbReference type="ARBA" id="ARBA00023235"/>
    </source>
</evidence>
<dbReference type="InterPro" id="IPR029056">
    <property type="entry name" value="Ribokinase-like"/>
</dbReference>
<dbReference type="SUPFAM" id="SSF64153">
    <property type="entry name" value="YjeF N-terminal domain-like"/>
    <property type="match status" value="1"/>
</dbReference>
<feature type="domain" description="YjeF N-terminal" evidence="21">
    <location>
        <begin position="22"/>
        <end position="225"/>
    </location>
</feature>
<dbReference type="InterPro" id="IPR017953">
    <property type="entry name" value="Carbohydrate_kinase_pred_CS"/>
</dbReference>
<feature type="binding site" evidence="18">
    <location>
        <position position="135"/>
    </location>
    <ligand>
        <name>K(+)</name>
        <dbReference type="ChEBI" id="CHEBI:29103"/>
    </ligand>
</feature>
<keyword evidence="8 17" id="KW-0521">NADP</keyword>
<keyword evidence="13" id="KW-0511">Multifunctional enzyme</keyword>
<dbReference type="PROSITE" id="PS51383">
    <property type="entry name" value="YJEF_C_3"/>
    <property type="match status" value="1"/>
</dbReference>
<feature type="binding site" evidence="18">
    <location>
        <begin position="139"/>
        <end position="145"/>
    </location>
    <ligand>
        <name>(6S)-NADPHX</name>
        <dbReference type="ChEBI" id="CHEBI:64076"/>
    </ligand>
</feature>
<feature type="binding site" evidence="17">
    <location>
        <position position="455"/>
    </location>
    <ligand>
        <name>AMP</name>
        <dbReference type="ChEBI" id="CHEBI:456215"/>
    </ligand>
</feature>
<reference evidence="22 23" key="1">
    <citation type="submission" date="2019-11" db="EMBL/GenBank/DDBJ databases">
        <authorList>
            <person name="Holert J."/>
        </authorList>
    </citation>
    <scope>NUCLEOTIDE SEQUENCE [LARGE SCALE GENOMIC DNA]</scope>
    <source>
        <strain evidence="22">SB11_3</strain>
    </source>
</reference>
<dbReference type="Pfam" id="PF01256">
    <property type="entry name" value="Carb_kinase"/>
    <property type="match status" value="1"/>
</dbReference>
<feature type="binding site" evidence="17">
    <location>
        <position position="456"/>
    </location>
    <ligand>
        <name>(6S)-NADPHX</name>
        <dbReference type="ChEBI" id="CHEBI:64076"/>
    </ligand>
</feature>
<dbReference type="GO" id="GO:0005524">
    <property type="term" value="F:ATP binding"/>
    <property type="evidence" value="ECO:0007669"/>
    <property type="project" value="UniProtKB-UniRule"/>
</dbReference>
<comment type="function">
    <text evidence="17">Catalyzes the dehydration of the S-form of NAD(P)HX at the expense of ADP, which is converted to AMP. Together with NAD(P)HX epimerase, which catalyzes the epimerization of the S- and R-forms, the enzyme allows the repair of both epimers of NAD(P)HX, a damaged form of NAD(P)H that is a result of enzymatic or heat-dependent hydration.</text>
</comment>
<evidence type="ECO:0000256" key="13">
    <source>
        <dbReference type="ARBA" id="ARBA00023268"/>
    </source>
</evidence>
<evidence type="ECO:0000313" key="23">
    <source>
        <dbReference type="Proteomes" id="UP000441399"/>
    </source>
</evidence>
<evidence type="ECO:0000256" key="15">
    <source>
        <dbReference type="ARBA" id="ARBA00048238"/>
    </source>
</evidence>
<dbReference type="Proteomes" id="UP000441399">
    <property type="component" value="Unassembled WGS sequence"/>
</dbReference>
<keyword evidence="12 17" id="KW-0456">Lyase</keyword>
<evidence type="ECO:0000256" key="8">
    <source>
        <dbReference type="ARBA" id="ARBA00022857"/>
    </source>
</evidence>
<feature type="binding site" evidence="17">
    <location>
        <position position="390"/>
    </location>
    <ligand>
        <name>(6S)-NADPHX</name>
        <dbReference type="ChEBI" id="CHEBI:64076"/>
    </ligand>
</feature>
<dbReference type="Gene3D" id="3.40.1190.20">
    <property type="match status" value="1"/>
</dbReference>
<evidence type="ECO:0000256" key="6">
    <source>
        <dbReference type="ARBA" id="ARBA00022741"/>
    </source>
</evidence>
<evidence type="ECO:0000256" key="2">
    <source>
        <dbReference type="ARBA" id="ARBA00000909"/>
    </source>
</evidence>
<dbReference type="PANTHER" id="PTHR12592">
    <property type="entry name" value="ATP-DEPENDENT (S)-NAD(P)H-HYDRATE DEHYDRATASE FAMILY MEMBER"/>
    <property type="match status" value="1"/>
</dbReference>
<dbReference type="Pfam" id="PF03853">
    <property type="entry name" value="YjeF_N"/>
    <property type="match status" value="1"/>
</dbReference>
<comment type="catalytic activity">
    <reaction evidence="1 18 19">
        <text>(6R)-NADHX = (6S)-NADHX</text>
        <dbReference type="Rhea" id="RHEA:32215"/>
        <dbReference type="ChEBI" id="CHEBI:64074"/>
        <dbReference type="ChEBI" id="CHEBI:64075"/>
        <dbReference type="EC" id="5.1.99.6"/>
    </reaction>
</comment>
<keyword evidence="23" id="KW-1185">Reference proteome</keyword>
<feature type="domain" description="YjeF C-terminal" evidence="20">
    <location>
        <begin position="245"/>
        <end position="513"/>
    </location>
</feature>
<dbReference type="GO" id="GO:0052856">
    <property type="term" value="F:NAD(P)HX epimerase activity"/>
    <property type="evidence" value="ECO:0007669"/>
    <property type="project" value="UniProtKB-UniRule"/>
</dbReference>
<keyword evidence="10 17" id="KW-0520">NAD</keyword>
<feature type="binding site" evidence="17">
    <location>
        <position position="341"/>
    </location>
    <ligand>
        <name>(6S)-NADPHX</name>
        <dbReference type="ChEBI" id="CHEBI:64076"/>
    </ligand>
</feature>
<keyword evidence="7 17" id="KW-0067">ATP-binding</keyword>
<dbReference type="HAMAP" id="MF_01965">
    <property type="entry name" value="NADHX_dehydratase"/>
    <property type="match status" value="1"/>
</dbReference>
<accession>A0A5S9QH75</accession>
<evidence type="ECO:0000256" key="17">
    <source>
        <dbReference type="HAMAP-Rule" id="MF_01965"/>
    </source>
</evidence>
<dbReference type="PROSITE" id="PS01050">
    <property type="entry name" value="YJEF_C_2"/>
    <property type="match status" value="1"/>
</dbReference>
<dbReference type="InterPro" id="IPR000631">
    <property type="entry name" value="CARKD"/>
</dbReference>
<gene>
    <name evidence="22" type="primary">nnr</name>
    <name evidence="17" type="synonym">nnrD</name>
    <name evidence="18" type="synonym">nnrE</name>
    <name evidence="22" type="ORF">OPDIPICF_01985</name>
</gene>
<comment type="similarity">
    <text evidence="3 19">In the N-terminal section; belongs to the NnrE/AIBP family.</text>
</comment>
<dbReference type="EMBL" id="CACSIO010000023">
    <property type="protein sequence ID" value="CAA0116951.1"/>
    <property type="molecule type" value="Genomic_DNA"/>
</dbReference>
<feature type="binding site" evidence="18">
    <location>
        <position position="150"/>
    </location>
    <ligand>
        <name>(6S)-NADPHX</name>
        <dbReference type="ChEBI" id="CHEBI:64076"/>
    </ligand>
</feature>
<dbReference type="Gene3D" id="3.40.50.10260">
    <property type="entry name" value="YjeF N-terminal domain"/>
    <property type="match status" value="1"/>
</dbReference>
<comment type="similarity">
    <text evidence="17">Belongs to the NnrD/CARKD family.</text>
</comment>
<evidence type="ECO:0000256" key="16">
    <source>
        <dbReference type="ARBA" id="ARBA00049209"/>
    </source>
</evidence>
<evidence type="ECO:0000256" key="19">
    <source>
        <dbReference type="PIRNR" id="PIRNR017184"/>
    </source>
</evidence>
<dbReference type="PIRSF" id="PIRSF017184">
    <property type="entry name" value="Nnr"/>
    <property type="match status" value="1"/>
</dbReference>
<keyword evidence="11 18" id="KW-0413">Isomerase</keyword>
<dbReference type="AlphaFoldDB" id="A0A5S9QH75"/>
<evidence type="ECO:0000256" key="10">
    <source>
        <dbReference type="ARBA" id="ARBA00023027"/>
    </source>
</evidence>